<sequence length="389" mass="44485">MVQFVAQADEKVKDDERRLSILSESVKQAQGYRLTNFATDPWQTRHIPLFLGVVLGFLGSIFFLSGDQYGQVNILVLLGLFVGVPVLGGLLSLLPLVNLEPPAVHQFKARLFTFWGRPIHHNDERLDKLSVLYHGQYVGVGFGLGSLLALLLLLVFTDMHFVWRSTLLTPQLLLPVLQVLSLPWFFWQSAQPTMELLTATQDSRLTVDAARALDFKKWWPFVMACQLCYGFILRLVMMAIIRWRIAAVIKMSNKREAKRHRHVATTKSFSNTTNQLPDKVVVLNWASFADATLTQLNDVIKKHPVITAGPFSSKQSSLDTSSHYLVLVKAWEPPLQELKDYLQHCKGVIYPVELQREKVSKPKPHHLQEWQRFTETLQDWAVYVEEETL</sequence>
<evidence type="ECO:0000313" key="3">
    <source>
        <dbReference type="Proteomes" id="UP001333710"/>
    </source>
</evidence>
<reference evidence="2" key="1">
    <citation type="submission" date="2023-01" db="EMBL/GenBank/DDBJ databases">
        <title>Complete genome sequence of Planctobacterium marinum strain Dej080120_11.</title>
        <authorList>
            <person name="Ueki S."/>
            <person name="Maruyama F."/>
        </authorList>
    </citation>
    <scope>NUCLEOTIDE SEQUENCE</scope>
    <source>
        <strain evidence="2">Dej080120_11</strain>
    </source>
</reference>
<accession>A0AA48HLG4</accession>
<proteinExistence type="predicted"/>
<dbReference type="Proteomes" id="UP001333710">
    <property type="component" value="Chromosome"/>
</dbReference>
<keyword evidence="1" id="KW-0472">Membrane</keyword>
<keyword evidence="3" id="KW-1185">Reference proteome</keyword>
<dbReference type="KEGG" id="pmaw:MACH26_41520"/>
<dbReference type="InterPro" id="IPR021296">
    <property type="entry name" value="DUF2868"/>
</dbReference>
<protein>
    <recommendedName>
        <fullName evidence="4">DUF2868 domain-containing protein</fullName>
    </recommendedName>
</protein>
<organism evidence="2 3">
    <name type="scientific">Planctobacterium marinum</name>
    <dbReference type="NCBI Taxonomy" id="1631968"/>
    <lineage>
        <taxon>Bacteria</taxon>
        <taxon>Pseudomonadati</taxon>
        <taxon>Pseudomonadota</taxon>
        <taxon>Gammaproteobacteria</taxon>
        <taxon>Alteromonadales</taxon>
        <taxon>Alteromonadaceae</taxon>
        <taxon>Planctobacterium</taxon>
    </lineage>
</organism>
<keyword evidence="1" id="KW-0812">Transmembrane</keyword>
<feature type="transmembrane region" description="Helical" evidence="1">
    <location>
        <begin position="168"/>
        <end position="187"/>
    </location>
</feature>
<evidence type="ECO:0000313" key="2">
    <source>
        <dbReference type="EMBL" id="BDX08631.1"/>
    </source>
</evidence>
<gene>
    <name evidence="2" type="ORF">MACH26_41520</name>
</gene>
<feature type="transmembrane region" description="Helical" evidence="1">
    <location>
        <begin position="137"/>
        <end position="156"/>
    </location>
</feature>
<dbReference type="EMBL" id="AP027272">
    <property type="protein sequence ID" value="BDX08631.1"/>
    <property type="molecule type" value="Genomic_DNA"/>
</dbReference>
<feature type="transmembrane region" description="Helical" evidence="1">
    <location>
        <begin position="218"/>
        <end position="241"/>
    </location>
</feature>
<feature type="transmembrane region" description="Helical" evidence="1">
    <location>
        <begin position="72"/>
        <end position="94"/>
    </location>
</feature>
<name>A0AA48HLG4_9ALTE</name>
<feature type="transmembrane region" description="Helical" evidence="1">
    <location>
        <begin position="47"/>
        <end position="65"/>
    </location>
</feature>
<evidence type="ECO:0008006" key="4">
    <source>
        <dbReference type="Google" id="ProtNLM"/>
    </source>
</evidence>
<evidence type="ECO:0000256" key="1">
    <source>
        <dbReference type="SAM" id="Phobius"/>
    </source>
</evidence>
<dbReference type="AlphaFoldDB" id="A0AA48HLG4"/>
<keyword evidence="1" id="KW-1133">Transmembrane helix</keyword>
<dbReference type="Pfam" id="PF11067">
    <property type="entry name" value="DUF2868"/>
    <property type="match status" value="1"/>
</dbReference>